<evidence type="ECO:0000256" key="2">
    <source>
        <dbReference type="ARBA" id="ARBA00022448"/>
    </source>
</evidence>
<keyword evidence="2" id="KW-0813">Transport</keyword>
<feature type="transmembrane region" description="Helical" evidence="8">
    <location>
        <begin position="307"/>
        <end position="330"/>
    </location>
</feature>
<evidence type="ECO:0000313" key="10">
    <source>
        <dbReference type="EMBL" id="MFC5177947.1"/>
    </source>
</evidence>
<feature type="transmembrane region" description="Helical" evidence="8">
    <location>
        <begin position="190"/>
        <end position="210"/>
    </location>
</feature>
<protein>
    <submittedName>
        <fullName evidence="10">Inorganic carbon transporter subunit DabA</fullName>
    </submittedName>
</protein>
<comment type="caution">
    <text evidence="10">The sequence shown here is derived from an EMBL/GenBank/DDBJ whole genome shotgun (WGS) entry which is preliminary data.</text>
</comment>
<comment type="subcellular location">
    <subcellularLocation>
        <location evidence="1">Endomembrane system</location>
        <topology evidence="1">Multi-pass membrane protein</topology>
    </subcellularLocation>
    <subcellularLocation>
        <location evidence="7">Membrane</location>
        <topology evidence="7">Multi-pass membrane protein</topology>
    </subcellularLocation>
</comment>
<keyword evidence="6 8" id="KW-0472">Membrane</keyword>
<organism evidence="10 11">
    <name type="scientific">Nocardioides taihuensis</name>
    <dbReference type="NCBI Taxonomy" id="1835606"/>
    <lineage>
        <taxon>Bacteria</taxon>
        <taxon>Bacillati</taxon>
        <taxon>Actinomycetota</taxon>
        <taxon>Actinomycetes</taxon>
        <taxon>Propionibacteriales</taxon>
        <taxon>Nocardioidaceae</taxon>
        <taxon>Nocardioides</taxon>
    </lineage>
</organism>
<dbReference type="InterPro" id="IPR018752">
    <property type="entry name" value="DabA"/>
</dbReference>
<keyword evidence="7 8" id="KW-0812">Transmembrane</keyword>
<feature type="domain" description="NADH:quinone oxidoreductase/Mrp antiporter transmembrane" evidence="9">
    <location>
        <begin position="158"/>
        <end position="340"/>
    </location>
</feature>
<feature type="transmembrane region" description="Helical" evidence="8">
    <location>
        <begin position="216"/>
        <end position="235"/>
    </location>
</feature>
<dbReference type="PRINTS" id="PR01434">
    <property type="entry name" value="NADHDHGNASE5"/>
</dbReference>
<dbReference type="RefSeq" id="WP_378591411.1">
    <property type="nucleotide sequence ID" value="NZ_JBHSKD010000018.1"/>
</dbReference>
<gene>
    <name evidence="10" type="ORF">ACFPGP_14785</name>
</gene>
<evidence type="ECO:0000256" key="3">
    <source>
        <dbReference type="ARBA" id="ARBA00022475"/>
    </source>
</evidence>
<dbReference type="Pfam" id="PF00361">
    <property type="entry name" value="Proton_antipo_M"/>
    <property type="match status" value="1"/>
</dbReference>
<evidence type="ECO:0000256" key="5">
    <source>
        <dbReference type="ARBA" id="ARBA00022833"/>
    </source>
</evidence>
<evidence type="ECO:0000256" key="4">
    <source>
        <dbReference type="ARBA" id="ARBA00022723"/>
    </source>
</evidence>
<evidence type="ECO:0000256" key="7">
    <source>
        <dbReference type="RuleBase" id="RU000320"/>
    </source>
</evidence>
<dbReference type="PANTHER" id="PTHR38344">
    <property type="entry name" value="UPF0753 PROTEIN AQ_863"/>
    <property type="match status" value="1"/>
</dbReference>
<keyword evidence="4" id="KW-0479">Metal-binding</keyword>
<reference evidence="11" key="1">
    <citation type="journal article" date="2019" name="Int. J. Syst. Evol. Microbiol.">
        <title>The Global Catalogue of Microorganisms (GCM) 10K type strain sequencing project: providing services to taxonomists for standard genome sequencing and annotation.</title>
        <authorList>
            <consortium name="The Broad Institute Genomics Platform"/>
            <consortium name="The Broad Institute Genome Sequencing Center for Infectious Disease"/>
            <person name="Wu L."/>
            <person name="Ma J."/>
        </authorList>
    </citation>
    <scope>NUCLEOTIDE SEQUENCE [LARGE SCALE GENOMIC DNA]</scope>
    <source>
        <strain evidence="11">DFY41</strain>
    </source>
</reference>
<keyword evidence="3" id="KW-1003">Cell membrane</keyword>
<feature type="transmembrane region" description="Helical" evidence="8">
    <location>
        <begin position="398"/>
        <end position="420"/>
    </location>
</feature>
<dbReference type="InterPro" id="IPR001750">
    <property type="entry name" value="ND/Mrp_TM"/>
</dbReference>
<feature type="transmembrane region" description="Helical" evidence="8">
    <location>
        <begin position="367"/>
        <end position="386"/>
    </location>
</feature>
<proteinExistence type="predicted"/>
<accession>A0ABW0BLX8</accession>
<dbReference type="EMBL" id="JBHSKD010000018">
    <property type="protein sequence ID" value="MFC5177947.1"/>
    <property type="molecule type" value="Genomic_DNA"/>
</dbReference>
<dbReference type="PANTHER" id="PTHR38344:SF1">
    <property type="entry name" value="INORGANIC CARBON TRANSPORTER SUBUNIT DABA-RELATED"/>
    <property type="match status" value="1"/>
</dbReference>
<evidence type="ECO:0000259" key="9">
    <source>
        <dbReference type="Pfam" id="PF00361"/>
    </source>
</evidence>
<evidence type="ECO:0000256" key="1">
    <source>
        <dbReference type="ARBA" id="ARBA00004127"/>
    </source>
</evidence>
<keyword evidence="11" id="KW-1185">Reference proteome</keyword>
<feature type="transmembrane region" description="Helical" evidence="8">
    <location>
        <begin position="141"/>
        <end position="169"/>
    </location>
</feature>
<evidence type="ECO:0000313" key="11">
    <source>
        <dbReference type="Proteomes" id="UP001596087"/>
    </source>
</evidence>
<evidence type="ECO:0000256" key="6">
    <source>
        <dbReference type="ARBA" id="ARBA00023136"/>
    </source>
</evidence>
<feature type="transmembrane region" description="Helical" evidence="8">
    <location>
        <begin position="46"/>
        <end position="67"/>
    </location>
</feature>
<keyword evidence="8" id="KW-1133">Transmembrane helix</keyword>
<feature type="transmembrane region" description="Helical" evidence="8">
    <location>
        <begin position="79"/>
        <end position="106"/>
    </location>
</feature>
<feature type="transmembrane region" description="Helical" evidence="8">
    <location>
        <begin position="336"/>
        <end position="355"/>
    </location>
</feature>
<keyword evidence="5" id="KW-0862">Zinc</keyword>
<name>A0ABW0BLX8_9ACTN</name>
<dbReference type="Proteomes" id="UP001596087">
    <property type="component" value="Unassembled WGS sequence"/>
</dbReference>
<dbReference type="Pfam" id="PF10070">
    <property type="entry name" value="DabA"/>
    <property type="match status" value="1"/>
</dbReference>
<sequence>MSPLVHARRGLAALTVTSVVALLLAAGGQALSWSDSSWPLPGSTAGLRAVLLCYVCVLGCLVAWYAATNLRGQRRQGRFAVLLVAAVGGLAVMVTATSLLTAAVGWTVSGLALAGLVAHRDDPAARGASGLVLRRLLLGDLAVWGAVVVDAAGAGTPMVAVLLVSGCVVRSALVPAHRWLPETAEAPSPVSALLHAGIVNGGAMLCLLWWPVVSQGFALAILVATGLASVAAGMLAMRLRTDVKGRLAASTTAQMGLVALQLGLALPAVALLHVLGHGCWKAWLFLRAGGAAARVRPVRTREARRPAAVALVLTAALVTAAAGVAVGASLGVPVTLAFPAVLVAAVAAVGVGETLRLERTGPGRRAALAGGMVALAVGYLFAVGLLDRELHPWFGGGPAPAGMLVVGSAAVTVVVVAWLASRVHPHSTGAVATVVSATLLPPGARARGSVRPAPVPAEGGGLGGLPVRQAGLVADLSALAIGPAWPLTSLVAGNPLAPLEKMSVEDAAGVVRRVHGRDPRPRLATFLDLHARGVITDADLRRALAERTPERGGADPLAGVAPEDLVTGSQRLATQDVDGAPLRVRACDAAGPLAARRLDLQAAAWTARAWATTPRPGGHGADPWTLWRASAAHRSHDRAWGVRGASALARSLPEDPAQALAALWPRVQEISGGRDFYTYAASQLASGRGWAAHARWRAREHGDQAPVLQLLALRTALDVVVAEAHGPAAAPHAPATPASVDTASAPDLVSVWQRALDLGARRGLLHGLVGSAGLPARPSDPAPARVQSVWCLDARSERVRRAVEARPGHETFGYAGFFGAALRHRAADGTSEDLCPGLLRPTVETADAVVPLTWRAAVHTLVSRIGQHPAAAFGWAETSGIPALAATLAATAAPARWRRLSRRVVGSPAQVPTPAAPLPLPVAIEVADQLVRTTGLAGRTAPWVVLVGHASSTENNAFASAYDCGACGGHSGARNAALVAAALNDPLVRQALAERDLAVDDTTTFVAALHDTTTDDVTLLDPAGVTGPPALVEVQAELREAGRAAAVERRALLPAGRSTVEDRAADWSEPMPEWGLAGNLALVVGPRSLTRSLDLGGTAFLHSYDADLDPDHAALEQVLTGPALVTQWINAQYYAAASAPELLGAGDKTTHNVVGDVGVITGAHGDLRSGLPWQAVASTDPTGGPGDTGALRHLPARHLVVVVADPGAVAEIVLRHVALHQAVGNGWLQLLALPPGSTQLLELDRHLEWRPAGPVTAPSPALQDPPAHV</sequence>
<evidence type="ECO:0000256" key="8">
    <source>
        <dbReference type="SAM" id="Phobius"/>
    </source>
</evidence>